<feature type="region of interest" description="Disordered" evidence="5">
    <location>
        <begin position="110"/>
        <end position="173"/>
    </location>
</feature>
<accession>F7A4X9</accession>
<evidence type="ECO:0000259" key="6">
    <source>
        <dbReference type="PROSITE" id="PS50001"/>
    </source>
</evidence>
<evidence type="ECO:0000313" key="8">
    <source>
        <dbReference type="Proteomes" id="UP000008144"/>
    </source>
</evidence>
<keyword evidence="3 4" id="KW-0727">SH2 domain</keyword>
<feature type="compositionally biased region" description="Low complexity" evidence="5">
    <location>
        <begin position="158"/>
        <end position="173"/>
    </location>
</feature>
<dbReference type="InterPro" id="IPR036860">
    <property type="entry name" value="SH2_dom_sf"/>
</dbReference>
<evidence type="ECO:0000256" key="1">
    <source>
        <dbReference type="ARBA" id="ARBA00010220"/>
    </source>
</evidence>
<keyword evidence="2" id="KW-0597">Phosphoprotein</keyword>
<dbReference type="InterPro" id="IPR030523">
    <property type="entry name" value="SH2B"/>
</dbReference>
<dbReference type="GeneTree" id="ENSGT00950000183191"/>
<organism evidence="7 8">
    <name type="scientific">Ciona intestinalis</name>
    <name type="common">Transparent sea squirt</name>
    <name type="synonym">Ascidia intestinalis</name>
    <dbReference type="NCBI Taxonomy" id="7719"/>
    <lineage>
        <taxon>Eukaryota</taxon>
        <taxon>Metazoa</taxon>
        <taxon>Chordata</taxon>
        <taxon>Tunicata</taxon>
        <taxon>Ascidiacea</taxon>
        <taxon>Phlebobranchia</taxon>
        <taxon>Cionidae</taxon>
        <taxon>Ciona</taxon>
    </lineage>
</organism>
<keyword evidence="8" id="KW-1185">Reference proteome</keyword>
<dbReference type="GO" id="GO:0035556">
    <property type="term" value="P:intracellular signal transduction"/>
    <property type="evidence" value="ECO:0000318"/>
    <property type="project" value="GO_Central"/>
</dbReference>
<name>F7A4X9_CIOIN</name>
<dbReference type="SUPFAM" id="SSF50729">
    <property type="entry name" value="PH domain-like"/>
    <property type="match status" value="1"/>
</dbReference>
<feature type="compositionally biased region" description="Basic and acidic residues" evidence="5">
    <location>
        <begin position="127"/>
        <end position="139"/>
    </location>
</feature>
<dbReference type="PANTHER" id="PTHR10872:SF2">
    <property type="entry name" value="LNK, ISOFORM D"/>
    <property type="match status" value="1"/>
</dbReference>
<dbReference type="GO" id="GO:0005068">
    <property type="term" value="F:transmembrane receptor protein tyrosine kinase adaptor activity"/>
    <property type="evidence" value="ECO:0000318"/>
    <property type="project" value="GO_Central"/>
</dbReference>
<dbReference type="Proteomes" id="UP000008144">
    <property type="component" value="Chromosome 4"/>
</dbReference>
<protein>
    <recommendedName>
        <fullName evidence="6">SH2 domain-containing protein</fullName>
    </recommendedName>
</protein>
<feature type="region of interest" description="Disordered" evidence="5">
    <location>
        <begin position="507"/>
        <end position="577"/>
    </location>
</feature>
<dbReference type="Ensembl" id="ENSCINT00000010431.3">
    <property type="protein sequence ID" value="ENSCINP00000010431.3"/>
    <property type="gene ID" value="ENSCING00000005059.3"/>
</dbReference>
<reference evidence="7" key="3">
    <citation type="submission" date="2025-08" db="UniProtKB">
        <authorList>
            <consortium name="Ensembl"/>
        </authorList>
    </citation>
    <scope>IDENTIFICATION</scope>
</reference>
<evidence type="ECO:0000313" key="7">
    <source>
        <dbReference type="Ensembl" id="ENSCINP00000010431.3"/>
    </source>
</evidence>
<reference evidence="7" key="2">
    <citation type="journal article" date="2008" name="Genome Biol.">
        <title>Improved genome assembly and evidence-based global gene model set for the chordate Ciona intestinalis: new insight into intron and operon populations.</title>
        <authorList>
            <person name="Satou Y."/>
            <person name="Mineta K."/>
            <person name="Ogasawara M."/>
            <person name="Sasakura Y."/>
            <person name="Shoguchi E."/>
            <person name="Ueno K."/>
            <person name="Yamada L."/>
            <person name="Matsumoto J."/>
            <person name="Wasserscheid J."/>
            <person name="Dewar K."/>
            <person name="Wiley G.B."/>
            <person name="Macmil S.L."/>
            <person name="Roe B.A."/>
            <person name="Zeller R.W."/>
            <person name="Hastings K.E."/>
            <person name="Lemaire P."/>
            <person name="Lindquist E."/>
            <person name="Endo T."/>
            <person name="Hotta K."/>
            <person name="Inaba K."/>
        </authorList>
    </citation>
    <scope>NUCLEOTIDE SEQUENCE [LARGE SCALE GENOMIC DNA]</scope>
    <source>
        <strain evidence="7">wild type</strain>
    </source>
</reference>
<comment type="similarity">
    <text evidence="1">Belongs to the SH2B adapter family.</text>
</comment>
<dbReference type="Gene3D" id="2.30.29.30">
    <property type="entry name" value="Pleckstrin-homology domain (PH domain)/Phosphotyrosine-binding domain (PTB)"/>
    <property type="match status" value="1"/>
</dbReference>
<dbReference type="Pfam" id="PF00017">
    <property type="entry name" value="SH2"/>
    <property type="match status" value="1"/>
</dbReference>
<evidence type="ECO:0000256" key="2">
    <source>
        <dbReference type="ARBA" id="ARBA00022553"/>
    </source>
</evidence>
<dbReference type="GO" id="GO:0005886">
    <property type="term" value="C:plasma membrane"/>
    <property type="evidence" value="ECO:0000318"/>
    <property type="project" value="GO_Central"/>
</dbReference>
<sequence>MFDLSRDKLTKYSKEKPDQLTMCMAQTLKNGFSCEKMETLGASASGSLERMDRPNGSLKGLKSADSEFSDFNASNIHTSPQRRMSVDELALHSINGSGFDEDVGFARGKKNKQKVKRGMSLSGRGKLSKEDLNSKETNGDAKGNPLSNVWNRLRRGSNSKSSKALSALSQSEKSLSESTVRTETVASYLNVSIDQTVDPTMFQKAKLVIRQIEEQFQIEIFAPPKSTKAKIIIDGIDISEVRPTTELEMPDSDYTLVVKTNCAEYLFKLDRRLDFATWLSELEELSRKYGNKNLQVYECDKHPFVPERLRKSPSEINGEAADPENQESVDIASTSPVTGSSVLLNGTSEENVNTEPDPSTHPTAQLGCWESAISCLDVASTSQVDAPEEGEKKPIDLNKLPFFHGTLSRLRAAKLVLNGGHGVFLLRVSETRQCGHVLTFNFQARAKHLRLTINAEGQCRVQHLKFTSLMDMLQHFRTHPIPLESGGPTNVYLTDYIINEACNFRNEMQKQQSQESETSEPTENPSGSSISSTPDVSSINIPGISRDSPVLGRIAGTDEDASTGAHTRAVENQYEFC</sequence>
<reference evidence="7" key="4">
    <citation type="submission" date="2025-09" db="UniProtKB">
        <authorList>
            <consortium name="Ensembl"/>
        </authorList>
    </citation>
    <scope>IDENTIFICATION</scope>
</reference>
<reference evidence="8" key="1">
    <citation type="journal article" date="2002" name="Science">
        <title>The draft genome of Ciona intestinalis: insights into chordate and vertebrate origins.</title>
        <authorList>
            <person name="Dehal P."/>
            <person name="Satou Y."/>
            <person name="Campbell R.K."/>
            <person name="Chapman J."/>
            <person name="Degnan B."/>
            <person name="De Tomaso A."/>
            <person name="Davidson B."/>
            <person name="Di Gregorio A."/>
            <person name="Gelpke M."/>
            <person name="Goodstein D.M."/>
            <person name="Harafuji N."/>
            <person name="Hastings K.E."/>
            <person name="Ho I."/>
            <person name="Hotta K."/>
            <person name="Huang W."/>
            <person name="Kawashima T."/>
            <person name="Lemaire P."/>
            <person name="Martinez D."/>
            <person name="Meinertzhagen I.A."/>
            <person name="Necula S."/>
            <person name="Nonaka M."/>
            <person name="Putnam N."/>
            <person name="Rash S."/>
            <person name="Saiga H."/>
            <person name="Satake M."/>
            <person name="Terry A."/>
            <person name="Yamada L."/>
            <person name="Wang H.G."/>
            <person name="Awazu S."/>
            <person name="Azumi K."/>
            <person name="Boore J."/>
            <person name="Branno M."/>
            <person name="Chin-Bow S."/>
            <person name="DeSantis R."/>
            <person name="Doyle S."/>
            <person name="Francino P."/>
            <person name="Keys D.N."/>
            <person name="Haga S."/>
            <person name="Hayashi H."/>
            <person name="Hino K."/>
            <person name="Imai K.S."/>
            <person name="Inaba K."/>
            <person name="Kano S."/>
            <person name="Kobayashi K."/>
            <person name="Kobayashi M."/>
            <person name="Lee B.I."/>
            <person name="Makabe K.W."/>
            <person name="Manohar C."/>
            <person name="Matassi G."/>
            <person name="Medina M."/>
            <person name="Mochizuki Y."/>
            <person name="Mount S."/>
            <person name="Morishita T."/>
            <person name="Miura S."/>
            <person name="Nakayama A."/>
            <person name="Nishizaka S."/>
            <person name="Nomoto H."/>
            <person name="Ohta F."/>
            <person name="Oishi K."/>
            <person name="Rigoutsos I."/>
            <person name="Sano M."/>
            <person name="Sasaki A."/>
            <person name="Sasakura Y."/>
            <person name="Shoguchi E."/>
            <person name="Shin-i T."/>
            <person name="Spagnuolo A."/>
            <person name="Stainier D."/>
            <person name="Suzuki M.M."/>
            <person name="Tassy O."/>
            <person name="Takatori N."/>
            <person name="Tokuoka M."/>
            <person name="Yagi K."/>
            <person name="Yoshizaki F."/>
            <person name="Wada S."/>
            <person name="Zhang C."/>
            <person name="Hyatt P.D."/>
            <person name="Larimer F."/>
            <person name="Detter C."/>
            <person name="Doggett N."/>
            <person name="Glavina T."/>
            <person name="Hawkins T."/>
            <person name="Richardson P."/>
            <person name="Lucas S."/>
            <person name="Kohara Y."/>
            <person name="Levine M."/>
            <person name="Satoh N."/>
            <person name="Rokhsar D.S."/>
        </authorList>
    </citation>
    <scope>NUCLEOTIDE SEQUENCE [LARGE SCALE GENOMIC DNA]</scope>
</reference>
<proteinExistence type="inferred from homology"/>
<dbReference type="HOGENOM" id="CLU_472471_0_0_1"/>
<evidence type="ECO:0000256" key="3">
    <source>
        <dbReference type="ARBA" id="ARBA00022999"/>
    </source>
</evidence>
<evidence type="ECO:0000256" key="4">
    <source>
        <dbReference type="PROSITE-ProRule" id="PRU00191"/>
    </source>
</evidence>
<feature type="domain" description="SH2" evidence="6">
    <location>
        <begin position="402"/>
        <end position="497"/>
    </location>
</feature>
<dbReference type="InParanoid" id="F7A4X9"/>
<feature type="compositionally biased region" description="Low complexity" evidence="5">
    <location>
        <begin position="509"/>
        <end position="538"/>
    </location>
</feature>
<dbReference type="SMART" id="SM00252">
    <property type="entry name" value="SH2"/>
    <property type="match status" value="1"/>
</dbReference>
<feature type="compositionally biased region" description="Polar residues" evidence="5">
    <location>
        <begin position="328"/>
        <end position="362"/>
    </location>
</feature>
<dbReference type="EMBL" id="EAAA01001987">
    <property type="status" value="NOT_ANNOTATED_CDS"/>
    <property type="molecule type" value="Genomic_DNA"/>
</dbReference>
<dbReference type="SUPFAM" id="SSF55550">
    <property type="entry name" value="SH2 domain"/>
    <property type="match status" value="1"/>
</dbReference>
<dbReference type="Gene3D" id="3.30.505.10">
    <property type="entry name" value="SH2 domain"/>
    <property type="match status" value="1"/>
</dbReference>
<feature type="region of interest" description="Disordered" evidence="5">
    <location>
        <begin position="315"/>
        <end position="362"/>
    </location>
</feature>
<evidence type="ECO:0000256" key="5">
    <source>
        <dbReference type="SAM" id="MobiDB-lite"/>
    </source>
</evidence>
<dbReference type="PANTHER" id="PTHR10872">
    <property type="entry name" value="SH2B ADAPTER PROTEIN"/>
    <property type="match status" value="1"/>
</dbReference>
<dbReference type="STRING" id="7719.ENSCINP00000010431"/>
<dbReference type="InterPro" id="IPR011993">
    <property type="entry name" value="PH-like_dom_sf"/>
</dbReference>
<dbReference type="InterPro" id="IPR000980">
    <property type="entry name" value="SH2"/>
</dbReference>
<dbReference type="AlphaFoldDB" id="F7A4X9"/>
<dbReference type="PROSITE" id="PS50001">
    <property type="entry name" value="SH2"/>
    <property type="match status" value="1"/>
</dbReference>